<name>A0A2K2G438_9SPHN</name>
<dbReference type="Proteomes" id="UP000236327">
    <property type="component" value="Unassembled WGS sequence"/>
</dbReference>
<proteinExistence type="predicted"/>
<protein>
    <submittedName>
        <fullName evidence="1">Uncharacterized protein</fullName>
    </submittedName>
</protein>
<dbReference type="EMBL" id="LYMM01000022">
    <property type="protein sequence ID" value="PNU05809.1"/>
    <property type="molecule type" value="Genomic_DNA"/>
</dbReference>
<dbReference type="AlphaFoldDB" id="A0A2K2G438"/>
<comment type="caution">
    <text evidence="1">The sequence shown here is derived from an EMBL/GenBank/DDBJ whole genome shotgun (WGS) entry which is preliminary data.</text>
</comment>
<sequence length="66" mass="6852">MAFTAALTVKLGAGGKQDVAIGAGAAEAARDQMTLNIDATKMSKGEAMELVDKIRDAIFAADWPIN</sequence>
<evidence type="ECO:0000313" key="1">
    <source>
        <dbReference type="EMBL" id="PNU05809.1"/>
    </source>
</evidence>
<keyword evidence="2" id="KW-1185">Reference proteome</keyword>
<reference evidence="1 2" key="1">
    <citation type="submission" date="2016-05" db="EMBL/GenBank/DDBJ databases">
        <title>Complete genome sequence of Novosphingobium guangzhouense SA925(T).</title>
        <authorList>
            <person name="Sha S."/>
        </authorList>
    </citation>
    <scope>NUCLEOTIDE SEQUENCE [LARGE SCALE GENOMIC DNA]</scope>
    <source>
        <strain evidence="1 2">SA925</strain>
    </source>
</reference>
<organism evidence="1 2">
    <name type="scientific">Novosphingobium guangzhouense</name>
    <dbReference type="NCBI Taxonomy" id="1850347"/>
    <lineage>
        <taxon>Bacteria</taxon>
        <taxon>Pseudomonadati</taxon>
        <taxon>Pseudomonadota</taxon>
        <taxon>Alphaproteobacteria</taxon>
        <taxon>Sphingomonadales</taxon>
        <taxon>Sphingomonadaceae</taxon>
        <taxon>Novosphingobium</taxon>
    </lineage>
</organism>
<accession>A0A2K2G438</accession>
<dbReference type="RefSeq" id="WP_103095015.1">
    <property type="nucleotide sequence ID" value="NZ_LYMM01000022.1"/>
</dbReference>
<dbReference type="OrthoDB" id="7584567at2"/>
<evidence type="ECO:0000313" key="2">
    <source>
        <dbReference type="Proteomes" id="UP000236327"/>
    </source>
</evidence>
<gene>
    <name evidence="1" type="ORF">A8V01_14685</name>
</gene>